<dbReference type="AlphaFoldDB" id="A0A0M3HQZ5"/>
<keyword evidence="1" id="KW-1133">Transmembrane helix</keyword>
<dbReference type="WBParaSite" id="ALUE_0000462001-mRNA-1">
    <property type="protein sequence ID" value="ALUE_0000462001-mRNA-1"/>
    <property type="gene ID" value="ALUE_0000462001"/>
</dbReference>
<keyword evidence="1" id="KW-0472">Membrane</keyword>
<reference evidence="3" key="1">
    <citation type="submission" date="2017-02" db="UniProtKB">
        <authorList>
            <consortium name="WormBaseParasite"/>
        </authorList>
    </citation>
    <scope>IDENTIFICATION</scope>
</reference>
<name>A0A0M3HQZ5_ASCLU</name>
<organism evidence="2 3">
    <name type="scientific">Ascaris lumbricoides</name>
    <name type="common">Giant roundworm</name>
    <dbReference type="NCBI Taxonomy" id="6252"/>
    <lineage>
        <taxon>Eukaryota</taxon>
        <taxon>Metazoa</taxon>
        <taxon>Ecdysozoa</taxon>
        <taxon>Nematoda</taxon>
        <taxon>Chromadorea</taxon>
        <taxon>Rhabditida</taxon>
        <taxon>Spirurina</taxon>
        <taxon>Ascaridomorpha</taxon>
        <taxon>Ascaridoidea</taxon>
        <taxon>Ascarididae</taxon>
        <taxon>Ascaris</taxon>
    </lineage>
</organism>
<evidence type="ECO:0000256" key="1">
    <source>
        <dbReference type="SAM" id="Phobius"/>
    </source>
</evidence>
<accession>A0A0M3HQZ5</accession>
<keyword evidence="1" id="KW-0812">Transmembrane</keyword>
<feature type="transmembrane region" description="Helical" evidence="1">
    <location>
        <begin position="12"/>
        <end position="39"/>
    </location>
</feature>
<evidence type="ECO:0000313" key="3">
    <source>
        <dbReference type="WBParaSite" id="ALUE_0000462001-mRNA-1"/>
    </source>
</evidence>
<evidence type="ECO:0000313" key="2">
    <source>
        <dbReference type="Proteomes" id="UP000036681"/>
    </source>
</evidence>
<proteinExistence type="predicted"/>
<sequence length="95" mass="10746">MFCRSTLERSRIPVFLSVCLYLCRHVSVYVCILVVMCFLTNIYTRYAFLCITDNSSSGTVMVRALKYGGCNVCLRVTSYLGFASTGYALEFGRFC</sequence>
<dbReference type="Proteomes" id="UP000036681">
    <property type="component" value="Unplaced"/>
</dbReference>
<keyword evidence="2" id="KW-1185">Reference proteome</keyword>
<protein>
    <submittedName>
        <fullName evidence="3">Secreted protein</fullName>
    </submittedName>
</protein>